<organism evidence="1 2">
    <name type="scientific">Araneus ventricosus</name>
    <name type="common">Orbweaver spider</name>
    <name type="synonym">Epeira ventricosa</name>
    <dbReference type="NCBI Taxonomy" id="182803"/>
    <lineage>
        <taxon>Eukaryota</taxon>
        <taxon>Metazoa</taxon>
        <taxon>Ecdysozoa</taxon>
        <taxon>Arthropoda</taxon>
        <taxon>Chelicerata</taxon>
        <taxon>Arachnida</taxon>
        <taxon>Araneae</taxon>
        <taxon>Araneomorphae</taxon>
        <taxon>Entelegynae</taxon>
        <taxon>Araneoidea</taxon>
        <taxon>Araneidae</taxon>
        <taxon>Araneus</taxon>
    </lineage>
</organism>
<protein>
    <submittedName>
        <fullName evidence="1">Uncharacterized protein</fullName>
    </submittedName>
</protein>
<evidence type="ECO:0000313" key="1">
    <source>
        <dbReference type="EMBL" id="GBN19574.1"/>
    </source>
</evidence>
<accession>A0A4Y2LZ04</accession>
<dbReference type="Proteomes" id="UP000499080">
    <property type="component" value="Unassembled WGS sequence"/>
</dbReference>
<dbReference type="EMBL" id="BGPR01006507">
    <property type="protein sequence ID" value="GBN19574.1"/>
    <property type="molecule type" value="Genomic_DNA"/>
</dbReference>
<name>A0A4Y2LZ04_ARAVE</name>
<sequence>MVVEAFVSSLNRSIETAVEEIRVRVEEPLNDVFLNFGIGLEMATCQVPLQWSEEMKIAWCEIRAVVDVSGRPDHCSSFTSVLPNSYYLHQNHTCFRDITLAP</sequence>
<keyword evidence="2" id="KW-1185">Reference proteome</keyword>
<reference evidence="1 2" key="1">
    <citation type="journal article" date="2019" name="Sci. Rep.">
        <title>Orb-weaving spider Araneus ventricosus genome elucidates the spidroin gene catalogue.</title>
        <authorList>
            <person name="Kono N."/>
            <person name="Nakamura H."/>
            <person name="Ohtoshi R."/>
            <person name="Moran D.A.P."/>
            <person name="Shinohara A."/>
            <person name="Yoshida Y."/>
            <person name="Fujiwara M."/>
            <person name="Mori M."/>
            <person name="Tomita M."/>
            <person name="Arakawa K."/>
        </authorList>
    </citation>
    <scope>NUCLEOTIDE SEQUENCE [LARGE SCALE GENOMIC DNA]</scope>
</reference>
<evidence type="ECO:0000313" key="2">
    <source>
        <dbReference type="Proteomes" id="UP000499080"/>
    </source>
</evidence>
<comment type="caution">
    <text evidence="1">The sequence shown here is derived from an EMBL/GenBank/DDBJ whole genome shotgun (WGS) entry which is preliminary data.</text>
</comment>
<proteinExistence type="predicted"/>
<gene>
    <name evidence="1" type="ORF">AVEN_35373_1</name>
</gene>
<dbReference type="AlphaFoldDB" id="A0A4Y2LZ04"/>